<comment type="caution">
    <text evidence="1">The sequence shown here is derived from an EMBL/GenBank/DDBJ whole genome shotgun (WGS) entry which is preliminary data.</text>
</comment>
<dbReference type="Proteomes" id="UP000036277">
    <property type="component" value="Unassembled WGS sequence"/>
</dbReference>
<name>A0A0J5FUF6_9GAMM</name>
<dbReference type="AlphaFoldDB" id="A0A0J5FUF6"/>
<dbReference type="RefSeq" id="WP_047962549.1">
    <property type="nucleotide sequence ID" value="NZ_CAWMBG010000034.1"/>
</dbReference>
<dbReference type="OrthoDB" id="6441250at2"/>
<accession>A0A0J5FUF6</accession>
<protein>
    <submittedName>
        <fullName evidence="1">Uncharacterized protein</fullName>
    </submittedName>
</protein>
<sequence length="242" mass="28715">MFKKTYSFNKDIEKMQSNSLTRSKNLSASLPDNLSRIFINIQNQPLIYTIANPRLRKVNPQEAQNIVKQLYYSIYEDGWLDHIEKPSRLWRNIESKEVKTETDRWNLRCCVTAHILRLMKKEFNKQERNPEKYIYFSCDIQTIPFGVMKLKCEPNGLEISYIVTHPGVEKCSYFLMEKAVNQSCKMGFKGKLKLITATDDLYDVYHKMGFINNGDYMTLDPEKSNFWFLSPINEEYHFKRFP</sequence>
<organism evidence="1 2">
    <name type="scientific">Xenorhabdus khoisanae</name>
    <dbReference type="NCBI Taxonomy" id="880157"/>
    <lineage>
        <taxon>Bacteria</taxon>
        <taxon>Pseudomonadati</taxon>
        <taxon>Pseudomonadota</taxon>
        <taxon>Gammaproteobacteria</taxon>
        <taxon>Enterobacterales</taxon>
        <taxon>Morganellaceae</taxon>
        <taxon>Xenorhabdus</taxon>
    </lineage>
</organism>
<evidence type="ECO:0000313" key="1">
    <source>
        <dbReference type="EMBL" id="KMJ45906.1"/>
    </source>
</evidence>
<reference evidence="1 2" key="1">
    <citation type="submission" date="2015-06" db="EMBL/GenBank/DDBJ databases">
        <title>Draft Whole-Genome Sequence of the Entomopathogenic Bacterium Xenorhabdus khoisanae.</title>
        <authorList>
            <person name="Naidoo S."/>
            <person name="Featherston J."/>
            <person name="Gray V.M."/>
        </authorList>
    </citation>
    <scope>NUCLEOTIDE SEQUENCE [LARGE SCALE GENOMIC DNA]</scope>
    <source>
        <strain evidence="1 2">MCB</strain>
    </source>
</reference>
<proteinExistence type="predicted"/>
<dbReference type="PATRIC" id="fig|880157.4.peg.1345"/>
<dbReference type="EMBL" id="LFCV01000034">
    <property type="protein sequence ID" value="KMJ45906.1"/>
    <property type="molecule type" value="Genomic_DNA"/>
</dbReference>
<keyword evidence="2" id="KW-1185">Reference proteome</keyword>
<evidence type="ECO:0000313" key="2">
    <source>
        <dbReference type="Proteomes" id="UP000036277"/>
    </source>
</evidence>
<gene>
    <name evidence="1" type="ORF">AB204_06415</name>
</gene>